<dbReference type="InterPro" id="IPR033194">
    <property type="entry name" value="MFAP1"/>
</dbReference>
<proteinExistence type="predicted"/>
<evidence type="ECO:0000313" key="5">
    <source>
        <dbReference type="Proteomes" id="UP001175226"/>
    </source>
</evidence>
<feature type="coiled-coil region" evidence="1">
    <location>
        <begin position="223"/>
        <end position="250"/>
    </location>
</feature>
<protein>
    <submittedName>
        <fullName evidence="4">Splicing factor, Prp19-binding domain-containing protein</fullName>
    </submittedName>
</protein>
<feature type="domain" description="Micro-fibrillar-associated protein 1 C-terminal" evidence="3">
    <location>
        <begin position="131"/>
        <end position="339"/>
    </location>
</feature>
<keyword evidence="5" id="KW-1185">Reference proteome</keyword>
<feature type="compositionally biased region" description="Acidic residues" evidence="2">
    <location>
        <begin position="30"/>
        <end position="46"/>
    </location>
</feature>
<comment type="caution">
    <text evidence="4">The sequence shown here is derived from an EMBL/GenBank/DDBJ whole genome shotgun (WGS) entry which is preliminary data.</text>
</comment>
<reference evidence="4" key="1">
    <citation type="submission" date="2023-06" db="EMBL/GenBank/DDBJ databases">
        <authorList>
            <consortium name="Lawrence Berkeley National Laboratory"/>
            <person name="Ahrendt S."/>
            <person name="Sahu N."/>
            <person name="Indic B."/>
            <person name="Wong-Bajracharya J."/>
            <person name="Merenyi Z."/>
            <person name="Ke H.-M."/>
            <person name="Monk M."/>
            <person name="Kocsube S."/>
            <person name="Drula E."/>
            <person name="Lipzen A."/>
            <person name="Balint B."/>
            <person name="Henrissat B."/>
            <person name="Andreopoulos B."/>
            <person name="Martin F.M."/>
            <person name="Harder C.B."/>
            <person name="Rigling D."/>
            <person name="Ford K.L."/>
            <person name="Foster G.D."/>
            <person name="Pangilinan J."/>
            <person name="Papanicolaou A."/>
            <person name="Barry K."/>
            <person name="LaButti K."/>
            <person name="Viragh M."/>
            <person name="Koriabine M."/>
            <person name="Yan M."/>
            <person name="Riley R."/>
            <person name="Champramary S."/>
            <person name="Plett K.L."/>
            <person name="Tsai I.J."/>
            <person name="Slot J."/>
            <person name="Sipos G."/>
            <person name="Plett J."/>
            <person name="Nagy L.G."/>
            <person name="Grigoriev I.V."/>
        </authorList>
    </citation>
    <scope>NUCLEOTIDE SEQUENCE</scope>
    <source>
        <strain evidence="4">FPL87.14</strain>
    </source>
</reference>
<evidence type="ECO:0000256" key="1">
    <source>
        <dbReference type="SAM" id="Coils"/>
    </source>
</evidence>
<feature type="region of interest" description="Disordered" evidence="2">
    <location>
        <begin position="99"/>
        <end position="141"/>
    </location>
</feature>
<dbReference type="PANTHER" id="PTHR15327">
    <property type="entry name" value="MICROFIBRIL-ASSOCIATED PROTEIN"/>
    <property type="match status" value="1"/>
</dbReference>
<dbReference type="InterPro" id="IPR009730">
    <property type="entry name" value="MFAP1_C"/>
</dbReference>
<dbReference type="EMBL" id="JAUEPT010000001">
    <property type="protein sequence ID" value="KAK0456909.1"/>
    <property type="molecule type" value="Genomic_DNA"/>
</dbReference>
<evidence type="ECO:0000259" key="3">
    <source>
        <dbReference type="Pfam" id="PF06991"/>
    </source>
</evidence>
<keyword evidence="1" id="KW-0175">Coiled coil</keyword>
<sequence length="906" mass="101113">MSAPRKQAPRLARPAARYWKGKAPKGVAEVDSDSDEEAPDVEEEGDILIGGEQDIVQEDDEDLPTAQNVSRAKIKSMNVSLKDVNISKDGKVIVAGRDESGRTALEDEEGAHATLYFESEEEESDEETKPDSEDEKPKLQLRPVFIPKRNRVTIAEKDALAADSEEVLRKKELELEERKRQSHDLVAESIRRELAEKEKEDDIPDVDDTDGLDPPGEFEAWRLRELGRIKKEKEEEVRREEERAEVERRRALPEAQRLKEDLEHAQKLRDEKPKGQQKFLQKYWHKGAFHQDEEILKRHDFTEATASTVDVSSLPKVMQVKNFGKRSRTKYTHLLDQDTTVPTGGFGGSAPVKAGGKSLEGGGCFLCGGPHLKKGNMPRTVKVAIIGSGLAGLTAAYLLTKDPQDGDVPTSTLGMDSSSISLPLPGQDQDWRVDVPMRSFQGGYYKQLIALYKRLGVKFTPRDFSYSFSLLSMSETGRQITAEMIYNGSSGLGGVSMPSTLDDLPKPDLGLTLRAAAKAWTIGLFVIWSIHILLCYLRLLWLSIPIVRSPGIETMTYKAWVEKTRPTGLLAKWTGFEQVWAEFTHAIMVPLFSAVCTAPEQEVLDHPVEEFLDYIWLTLGTHHYVVVDGVRDVVGRLVSTVRNVHLSHLISSIEADPDDPDLVSVNCTNADGPKTYSGFHHIIFATQANRAVPLLASYASSLPDKKGIRREAIEEQMRCLEKFTYHSTLVINHTDETLLPDDTRDHRDLNLIYTRTGASIPTKTVSPRCLPSSYTMATHVLPRPPGFPAHLPAVFQSTDPIIEPREGRILSVARLERAVLTLESKQALKELYHTGGKIWWRGPREEALGRLQGAGRLRDGGPGIWVCGSFAYPGIPLLEGCVVSARLVVEQGLYKSEDVRVKHPPW</sequence>
<feature type="coiled-coil region" evidence="1">
    <location>
        <begin position="161"/>
        <end position="188"/>
    </location>
</feature>
<dbReference type="Pfam" id="PF13450">
    <property type="entry name" value="NAD_binding_8"/>
    <property type="match status" value="1"/>
</dbReference>
<organism evidence="4 5">
    <name type="scientific">Armillaria borealis</name>
    <dbReference type="NCBI Taxonomy" id="47425"/>
    <lineage>
        <taxon>Eukaryota</taxon>
        <taxon>Fungi</taxon>
        <taxon>Dikarya</taxon>
        <taxon>Basidiomycota</taxon>
        <taxon>Agaricomycotina</taxon>
        <taxon>Agaricomycetes</taxon>
        <taxon>Agaricomycetidae</taxon>
        <taxon>Agaricales</taxon>
        <taxon>Marasmiineae</taxon>
        <taxon>Physalacriaceae</taxon>
        <taxon>Armillaria</taxon>
    </lineage>
</organism>
<gene>
    <name evidence="4" type="ORF">EV421DRAFT_1887038</name>
</gene>
<feature type="compositionally biased region" description="Basic and acidic residues" evidence="2">
    <location>
        <begin position="127"/>
        <end position="138"/>
    </location>
</feature>
<evidence type="ECO:0000313" key="4">
    <source>
        <dbReference type="EMBL" id="KAK0456909.1"/>
    </source>
</evidence>
<dbReference type="AlphaFoldDB" id="A0AA39KBQ9"/>
<name>A0AA39KBQ9_9AGAR</name>
<feature type="compositionally biased region" description="Acidic residues" evidence="2">
    <location>
        <begin position="201"/>
        <end position="211"/>
    </location>
</feature>
<dbReference type="Proteomes" id="UP001175226">
    <property type="component" value="Unassembled WGS sequence"/>
</dbReference>
<feature type="region of interest" description="Disordered" evidence="2">
    <location>
        <begin position="1"/>
        <end position="69"/>
    </location>
</feature>
<feature type="region of interest" description="Disordered" evidence="2">
    <location>
        <begin position="194"/>
        <end position="217"/>
    </location>
</feature>
<dbReference type="InterPro" id="IPR036188">
    <property type="entry name" value="FAD/NAD-bd_sf"/>
</dbReference>
<accession>A0AA39KBQ9</accession>
<evidence type="ECO:0000256" key="2">
    <source>
        <dbReference type="SAM" id="MobiDB-lite"/>
    </source>
</evidence>
<dbReference type="Pfam" id="PF06991">
    <property type="entry name" value="MFAP1"/>
    <property type="match status" value="1"/>
</dbReference>
<dbReference type="SUPFAM" id="SSF51905">
    <property type="entry name" value="FAD/NAD(P)-binding domain"/>
    <property type="match status" value="1"/>
</dbReference>